<reference evidence="4 5" key="1">
    <citation type="journal article" date="2018" name="G3 (Bethesda)">
        <title>A High-Quality Reference Genome for the Invasive Mosquitofish Gambusia affinis Using a Chicago Library.</title>
        <authorList>
            <person name="Hoffberg S.L."/>
            <person name="Troendle N.J."/>
            <person name="Glenn T.C."/>
            <person name="Mahmud O."/>
            <person name="Louha S."/>
            <person name="Chalopin D."/>
            <person name="Bennetzen J.L."/>
            <person name="Mauricio R."/>
        </authorList>
    </citation>
    <scope>NUCLEOTIDE SEQUENCE [LARGE SCALE GENOMIC DNA]</scope>
    <source>
        <strain evidence="4">NE01/NJP1002.9</strain>
        <tissue evidence="4">Muscle</tissue>
    </source>
</reference>
<proteinExistence type="predicted"/>
<dbReference type="GO" id="GO:2000344">
    <property type="term" value="P:positive regulation of acrosome reaction"/>
    <property type="evidence" value="ECO:0007669"/>
    <property type="project" value="TreeGrafter"/>
</dbReference>
<keyword evidence="2" id="KW-0732">Signal</keyword>
<dbReference type="Gene3D" id="2.60.40.4100">
    <property type="entry name" value="Zona pellucida, ZP-C domain"/>
    <property type="match status" value="2"/>
</dbReference>
<feature type="domain" description="ZP" evidence="3">
    <location>
        <begin position="27"/>
        <end position="273"/>
    </location>
</feature>
<gene>
    <name evidence="4" type="ORF">CCH79_00011419</name>
</gene>
<dbReference type="SMART" id="SM00241">
    <property type="entry name" value="ZP"/>
    <property type="match status" value="1"/>
</dbReference>
<dbReference type="GO" id="GO:0007339">
    <property type="term" value="P:binding of sperm to zona pellucida"/>
    <property type="evidence" value="ECO:0007669"/>
    <property type="project" value="TreeGrafter"/>
</dbReference>
<dbReference type="AlphaFoldDB" id="A0A315V2W8"/>
<feature type="chain" id="PRO_5016291982" description="ZP domain-containing protein" evidence="2">
    <location>
        <begin position="21"/>
        <end position="690"/>
    </location>
</feature>
<keyword evidence="1" id="KW-1015">Disulfide bond</keyword>
<dbReference type="PROSITE" id="PS51034">
    <property type="entry name" value="ZP_2"/>
    <property type="match status" value="2"/>
</dbReference>
<dbReference type="EMBL" id="NHOQ01002364">
    <property type="protein sequence ID" value="PWA17422.1"/>
    <property type="molecule type" value="Genomic_DNA"/>
</dbReference>
<comment type="caution">
    <text evidence="4">The sequence shown here is derived from an EMBL/GenBank/DDBJ whole genome shotgun (WGS) entry which is preliminary data.</text>
</comment>
<name>A0A315V2W8_GAMAF</name>
<evidence type="ECO:0000313" key="5">
    <source>
        <dbReference type="Proteomes" id="UP000250572"/>
    </source>
</evidence>
<accession>A0A315V2W8</accession>
<evidence type="ECO:0000256" key="2">
    <source>
        <dbReference type="SAM" id="SignalP"/>
    </source>
</evidence>
<evidence type="ECO:0000256" key="1">
    <source>
        <dbReference type="ARBA" id="ARBA00023157"/>
    </source>
</evidence>
<evidence type="ECO:0000259" key="3">
    <source>
        <dbReference type="PROSITE" id="PS51034"/>
    </source>
</evidence>
<organism evidence="4 5">
    <name type="scientific">Gambusia affinis</name>
    <name type="common">Western mosquitofish</name>
    <name type="synonym">Heterandria affinis</name>
    <dbReference type="NCBI Taxonomy" id="33528"/>
    <lineage>
        <taxon>Eukaryota</taxon>
        <taxon>Metazoa</taxon>
        <taxon>Chordata</taxon>
        <taxon>Craniata</taxon>
        <taxon>Vertebrata</taxon>
        <taxon>Euteleostomi</taxon>
        <taxon>Actinopterygii</taxon>
        <taxon>Neopterygii</taxon>
        <taxon>Teleostei</taxon>
        <taxon>Neoteleostei</taxon>
        <taxon>Acanthomorphata</taxon>
        <taxon>Ovalentaria</taxon>
        <taxon>Atherinomorphae</taxon>
        <taxon>Cyprinodontiformes</taxon>
        <taxon>Poeciliidae</taxon>
        <taxon>Poeciliinae</taxon>
        <taxon>Gambusia</taxon>
    </lineage>
</organism>
<dbReference type="PANTHER" id="PTHR11576">
    <property type="entry name" value="ZONA PELLUCIDA SPERM-BINDING PROTEIN 3"/>
    <property type="match status" value="1"/>
</dbReference>
<protein>
    <recommendedName>
        <fullName evidence="3">ZP domain-containing protein</fullName>
    </recommendedName>
</protein>
<dbReference type="GO" id="GO:0035803">
    <property type="term" value="P:egg coat formation"/>
    <property type="evidence" value="ECO:0007669"/>
    <property type="project" value="TreeGrafter"/>
</dbReference>
<sequence>MVAHFCLGFVVLAVLATAVADPDIKVVCAKDSVRVIWRVAPQFVPYAARFFLGSCMPSSWKVLPTGEGEAHFNYKFYDCKFTKQLKGKRIIYQNELSFRPQAKPKPVVFKYPIQCVQKRPEGRIPHFLNPGSGVSEGRSKLVFHMALLNEQLTGVSKTNVIPLGSFIPIWAAVEQKSHQPLVLLMDECVAASTPELEPGNQLYPIVGNHGCLLESKRGSSLFLPRYHSSAIILYLQSFKFGMGAEVYIHCNLIVWDGDYDKRRKACHDKVLKTVLLVSWELLDDPAQSSLCNCCDNSCSPRTKRATSWDNLPLLTFFIYFYPLEPHRMHFNSVLGPVIIVDRPASMANESLVESDAAGSQLGGKFKLKLKSKVQPDCSQGAVLLIYKSLDTSVTSPSSSSDLKLDCGPDYVTLVWSDSRSQADTSLFRLGSCFPTTFTPQEVVFNVELDNCNFRRLVSGNELNYTNDLFYMSSPHSYVLPFTLPVVCSYQRPKDWYPILYDPVSSTYGVEDLVFHIELMNGPAETSTFPLGSMIPIMASVEAVAHQPLLLLLDECVAATTSDLEIAVDTYTIITNKGCLVDSKITRSKFEQRQKASELQLSLQAFRFGLGQEVYIHCTMFAWDPNGLDSTKKACHYVKDHGWELLDNPVYSSICDCCDASCKTRRARSPGAGNGLFQNAVIGPLTITDVA</sequence>
<dbReference type="InterPro" id="IPR042235">
    <property type="entry name" value="ZP-C_dom"/>
</dbReference>
<dbReference type="Pfam" id="PF00100">
    <property type="entry name" value="Zona_pellucida"/>
    <property type="match status" value="2"/>
</dbReference>
<dbReference type="Gene3D" id="2.60.40.3210">
    <property type="entry name" value="Zona pellucida, ZP-N domain"/>
    <property type="match status" value="2"/>
</dbReference>
<dbReference type="InterPro" id="IPR055355">
    <property type="entry name" value="ZP-C"/>
</dbReference>
<dbReference type="FunFam" id="2.60.40.4100:FF:000002">
    <property type="entry name" value="Zona pellucida sperm-binding protein 3"/>
    <property type="match status" value="2"/>
</dbReference>
<feature type="domain" description="ZP" evidence="3">
    <location>
        <begin position="405"/>
        <end position="641"/>
    </location>
</feature>
<dbReference type="Proteomes" id="UP000250572">
    <property type="component" value="Unassembled WGS sequence"/>
</dbReference>
<dbReference type="GO" id="GO:0031012">
    <property type="term" value="C:extracellular matrix"/>
    <property type="evidence" value="ECO:0007669"/>
    <property type="project" value="TreeGrafter"/>
</dbReference>
<feature type="signal peptide" evidence="2">
    <location>
        <begin position="1"/>
        <end position="20"/>
    </location>
</feature>
<dbReference type="PANTHER" id="PTHR11576:SF3">
    <property type="entry name" value="SI:CH211-14A17.6-RELATED"/>
    <property type="match status" value="1"/>
</dbReference>
<evidence type="ECO:0000313" key="4">
    <source>
        <dbReference type="EMBL" id="PWA17422.1"/>
    </source>
</evidence>
<dbReference type="GO" id="GO:0032190">
    <property type="term" value="F:acrosin binding"/>
    <property type="evidence" value="ECO:0007669"/>
    <property type="project" value="TreeGrafter"/>
</dbReference>
<keyword evidence="5" id="KW-1185">Reference proteome</keyword>
<dbReference type="InterPro" id="IPR001507">
    <property type="entry name" value="ZP_dom"/>
</dbReference>